<dbReference type="GO" id="GO:0035770">
    <property type="term" value="C:ribonucleoprotein granule"/>
    <property type="evidence" value="ECO:0007669"/>
    <property type="project" value="TreeGrafter"/>
</dbReference>
<keyword evidence="2" id="KW-0418">Kinase</keyword>
<dbReference type="PROSITE" id="PS51286">
    <property type="entry name" value="RAP"/>
    <property type="match status" value="1"/>
</dbReference>
<dbReference type="GO" id="GO:0005759">
    <property type="term" value="C:mitochondrial matrix"/>
    <property type="evidence" value="ECO:0007669"/>
    <property type="project" value="TreeGrafter"/>
</dbReference>
<protein>
    <submittedName>
        <fullName evidence="2">FAST kinase domain-containing protein 1, mitochondrial</fullName>
    </submittedName>
</protein>
<dbReference type="PANTHER" id="PTHR21228:SF72">
    <property type="entry name" value="LD32258P"/>
    <property type="match status" value="1"/>
</dbReference>
<dbReference type="Pfam" id="PF08368">
    <property type="entry name" value="FAST_2"/>
    <property type="match status" value="1"/>
</dbReference>
<evidence type="ECO:0000259" key="1">
    <source>
        <dbReference type="PROSITE" id="PS51286"/>
    </source>
</evidence>
<dbReference type="GO" id="GO:0000963">
    <property type="term" value="P:mitochondrial RNA processing"/>
    <property type="evidence" value="ECO:0007669"/>
    <property type="project" value="TreeGrafter"/>
</dbReference>
<gene>
    <name evidence="2" type="primary">fastkd1</name>
    <name evidence="2" type="ORF">GWK47_015864</name>
</gene>
<dbReference type="Proteomes" id="UP000770661">
    <property type="component" value="Unassembled WGS sequence"/>
</dbReference>
<dbReference type="GO" id="GO:0003723">
    <property type="term" value="F:RNA binding"/>
    <property type="evidence" value="ECO:0007669"/>
    <property type="project" value="TreeGrafter"/>
</dbReference>
<dbReference type="SMART" id="SM00952">
    <property type="entry name" value="RAP"/>
    <property type="match status" value="1"/>
</dbReference>
<dbReference type="OrthoDB" id="385235at2759"/>
<keyword evidence="2" id="KW-0808">Transferase</keyword>
<dbReference type="InterPro" id="IPR013579">
    <property type="entry name" value="FAST_2"/>
</dbReference>
<dbReference type="InterPro" id="IPR013584">
    <property type="entry name" value="RAP"/>
</dbReference>
<accession>A0A8J5BZI2</accession>
<dbReference type="GO" id="GO:0044528">
    <property type="term" value="P:regulation of mitochondrial mRNA stability"/>
    <property type="evidence" value="ECO:0007669"/>
    <property type="project" value="TreeGrafter"/>
</dbReference>
<proteinExistence type="predicted"/>
<dbReference type="GO" id="GO:0016301">
    <property type="term" value="F:kinase activity"/>
    <property type="evidence" value="ECO:0007669"/>
    <property type="project" value="UniProtKB-KW"/>
</dbReference>
<keyword evidence="3" id="KW-1185">Reference proteome</keyword>
<name>A0A8J5BZI2_CHIOP</name>
<feature type="domain" description="RAP" evidence="1">
    <location>
        <begin position="165"/>
        <end position="225"/>
    </location>
</feature>
<reference evidence="2" key="1">
    <citation type="submission" date="2020-07" db="EMBL/GenBank/DDBJ databases">
        <title>The High-quality genome of the commercially important snow crab, Chionoecetes opilio.</title>
        <authorList>
            <person name="Jeong J.-H."/>
            <person name="Ryu S."/>
        </authorList>
    </citation>
    <scope>NUCLEOTIDE SEQUENCE</scope>
    <source>
        <strain evidence="2">MADBK_172401_WGS</strain>
        <tissue evidence="2">Digestive gland</tissue>
    </source>
</reference>
<dbReference type="AlphaFoldDB" id="A0A8J5BZI2"/>
<comment type="caution">
    <text evidence="2">The sequence shown here is derived from an EMBL/GenBank/DDBJ whole genome shotgun (WGS) entry which is preliminary data.</text>
</comment>
<evidence type="ECO:0000313" key="2">
    <source>
        <dbReference type="EMBL" id="KAG0713598.1"/>
    </source>
</evidence>
<dbReference type="EMBL" id="JACEEZ010021319">
    <property type="protein sequence ID" value="KAG0713598.1"/>
    <property type="molecule type" value="Genomic_DNA"/>
</dbReference>
<organism evidence="2 3">
    <name type="scientific">Chionoecetes opilio</name>
    <name type="common">Atlantic snow crab</name>
    <name type="synonym">Cancer opilio</name>
    <dbReference type="NCBI Taxonomy" id="41210"/>
    <lineage>
        <taxon>Eukaryota</taxon>
        <taxon>Metazoa</taxon>
        <taxon>Ecdysozoa</taxon>
        <taxon>Arthropoda</taxon>
        <taxon>Crustacea</taxon>
        <taxon>Multicrustacea</taxon>
        <taxon>Malacostraca</taxon>
        <taxon>Eumalacostraca</taxon>
        <taxon>Eucarida</taxon>
        <taxon>Decapoda</taxon>
        <taxon>Pleocyemata</taxon>
        <taxon>Brachyura</taxon>
        <taxon>Eubrachyura</taxon>
        <taxon>Majoidea</taxon>
        <taxon>Majidae</taxon>
        <taxon>Chionoecetes</taxon>
    </lineage>
</organism>
<evidence type="ECO:0000313" key="3">
    <source>
        <dbReference type="Proteomes" id="UP000770661"/>
    </source>
</evidence>
<dbReference type="PANTHER" id="PTHR21228">
    <property type="entry name" value="FAST LEU-RICH DOMAIN-CONTAINING"/>
    <property type="match status" value="1"/>
</dbReference>
<dbReference type="Pfam" id="PF08373">
    <property type="entry name" value="RAP"/>
    <property type="match status" value="1"/>
</dbReference>
<dbReference type="InterPro" id="IPR050870">
    <property type="entry name" value="FAST_kinase"/>
</dbReference>
<sequence>MSWPQGEGGKQVVATKGATRSPQRALCRVLRHWTATYPLRVRHLLMELNRAVCLDHPQENIPWFHEKYCEEFLETVAVPSSVFHTEVYQALSQLVGGPEVLRANVHTPYYYLLVRADNRGLVADKSPYYGNPSQPRRFRSFSPSKIGCSQHRLDDSASRDRSPTMAVILRRENHYCTNSRQLLGRHQVECRHLELLGYTVVEVPHFIWYSMAHATQDDKMQYLRDEIFPVR</sequence>